<evidence type="ECO:0000313" key="1">
    <source>
        <dbReference type="EMBL" id="KAK8202251.1"/>
    </source>
</evidence>
<name>A0ACC3S8X6_9PEZI</name>
<gene>
    <name evidence="1" type="ORF">M8818_005778</name>
</gene>
<comment type="caution">
    <text evidence="1">The sequence shown here is derived from an EMBL/GenBank/DDBJ whole genome shotgun (WGS) entry which is preliminary data.</text>
</comment>
<dbReference type="EMBL" id="JAMKPW020000033">
    <property type="protein sequence ID" value="KAK8202251.1"/>
    <property type="molecule type" value="Genomic_DNA"/>
</dbReference>
<proteinExistence type="predicted"/>
<organism evidence="1 2">
    <name type="scientific">Zalaria obscura</name>
    <dbReference type="NCBI Taxonomy" id="2024903"/>
    <lineage>
        <taxon>Eukaryota</taxon>
        <taxon>Fungi</taxon>
        <taxon>Dikarya</taxon>
        <taxon>Ascomycota</taxon>
        <taxon>Pezizomycotina</taxon>
        <taxon>Dothideomycetes</taxon>
        <taxon>Dothideomycetidae</taxon>
        <taxon>Dothideales</taxon>
        <taxon>Zalariaceae</taxon>
        <taxon>Zalaria</taxon>
    </lineage>
</organism>
<protein>
    <submittedName>
        <fullName evidence="1">Uncharacterized protein</fullName>
    </submittedName>
</protein>
<dbReference type="Proteomes" id="UP001320706">
    <property type="component" value="Unassembled WGS sequence"/>
</dbReference>
<keyword evidence="2" id="KW-1185">Reference proteome</keyword>
<evidence type="ECO:0000313" key="2">
    <source>
        <dbReference type="Proteomes" id="UP001320706"/>
    </source>
</evidence>
<accession>A0ACC3S8X6</accession>
<reference evidence="1" key="1">
    <citation type="submission" date="2024-02" db="EMBL/GenBank/DDBJ databases">
        <title>Metagenome Assembled Genome of Zalaria obscura JY119.</title>
        <authorList>
            <person name="Vighnesh L."/>
            <person name="Jagadeeshwari U."/>
            <person name="Venkata Ramana C."/>
            <person name="Sasikala C."/>
        </authorList>
    </citation>
    <scope>NUCLEOTIDE SEQUENCE</scope>
    <source>
        <strain evidence="1">JY119</strain>
    </source>
</reference>
<sequence length="137" mass="15311">MPNCRFLPKHPRPNSENIPSSSAQWLTGNGILNHLPHHGSASSPNTTTYATQNRRSESGVRETEDHEVVGGDRSRRVLPVSLLQDGVAYRESQQIVPKLGFQVDDIFDGFACDLSREQKEMIHHSKCVPHDDNVEAQ</sequence>